<dbReference type="Proteomes" id="UP000077623">
    <property type="component" value="Unassembled WGS sequence"/>
</dbReference>
<dbReference type="EMBL" id="LWUJ01000010">
    <property type="protein sequence ID" value="OAL10660.1"/>
    <property type="molecule type" value="Genomic_DNA"/>
</dbReference>
<protein>
    <submittedName>
        <fullName evidence="1">Uncharacterized protein</fullName>
    </submittedName>
</protein>
<gene>
    <name evidence="1" type="ORF">A6V39_01150</name>
</gene>
<evidence type="ECO:0000313" key="2">
    <source>
        <dbReference type="Proteomes" id="UP000077623"/>
    </source>
</evidence>
<sequence length="89" mass="10233">MQLIKEPNNGEWTNKWGAFIDAHQKADPQGIWKISDWKNKKAQRSNVPQEFKTNCSNNGSKQVVDKKEGIYQKVKSYCTKPLPATPTKR</sequence>
<keyword evidence="2" id="KW-1185">Reference proteome</keyword>
<name>A0A1A9QG24_9MOLU</name>
<evidence type="ECO:0000313" key="1">
    <source>
        <dbReference type="EMBL" id="OAL10660.1"/>
    </source>
</evidence>
<dbReference type="RefSeq" id="WP_187149896.1">
    <property type="nucleotide sequence ID" value="NZ_LWUJ01000010.1"/>
</dbReference>
<reference evidence="2" key="1">
    <citation type="submission" date="2016-04" db="EMBL/GenBank/DDBJ databases">
        <authorList>
            <person name="Quiroz-Castaneda R.E."/>
            <person name="Martinez-Ocampo F."/>
        </authorList>
    </citation>
    <scope>NUCLEOTIDE SEQUENCE [LARGE SCALE GENOMIC DNA]</scope>
    <source>
        <strain evidence="2">INIFAP01</strain>
    </source>
</reference>
<organism evidence="1 2">
    <name type="scientific">Candidatus Mycoplasma haematobovis</name>
    <dbReference type="NCBI Taxonomy" id="432608"/>
    <lineage>
        <taxon>Bacteria</taxon>
        <taxon>Bacillati</taxon>
        <taxon>Mycoplasmatota</taxon>
        <taxon>Mollicutes</taxon>
        <taxon>Mycoplasmataceae</taxon>
        <taxon>Mycoplasma</taxon>
    </lineage>
</organism>
<comment type="caution">
    <text evidence="1">The sequence shown here is derived from an EMBL/GenBank/DDBJ whole genome shotgun (WGS) entry which is preliminary data.</text>
</comment>
<dbReference type="STRING" id="432608.A6V39_01150"/>
<dbReference type="AlphaFoldDB" id="A0A1A9QG24"/>
<proteinExistence type="predicted"/>
<accession>A0A1A9QG24</accession>